<keyword evidence="2" id="KW-0732">Signal</keyword>
<gene>
    <name evidence="3" type="ORF">ESV24_09495</name>
</gene>
<feature type="region of interest" description="Disordered" evidence="1">
    <location>
        <begin position="23"/>
        <end position="63"/>
    </location>
</feature>
<accession>A0A5C6YPM2</accession>
<feature type="compositionally biased region" description="Low complexity" evidence="1">
    <location>
        <begin position="23"/>
        <end position="33"/>
    </location>
</feature>
<dbReference type="OrthoDB" id="1450615at2"/>
<dbReference type="AlphaFoldDB" id="A0A5C6YPM2"/>
<reference evidence="3 4" key="1">
    <citation type="submission" date="2019-08" db="EMBL/GenBank/DDBJ databases">
        <title>Genome of Aequorivita lipolytica Y10-2 (type strain).</title>
        <authorList>
            <person name="Bowman J.P."/>
        </authorList>
    </citation>
    <scope>NUCLEOTIDE SEQUENCE [LARGE SCALE GENOMIC DNA]</scope>
    <source>
        <strain evidence="3 4">Y10-2</strain>
    </source>
</reference>
<protein>
    <recommendedName>
        <fullName evidence="5">Lipoprotein</fullName>
    </recommendedName>
</protein>
<dbReference type="PROSITE" id="PS51257">
    <property type="entry name" value="PROKAR_LIPOPROTEIN"/>
    <property type="match status" value="1"/>
</dbReference>
<feature type="compositionally biased region" description="Low complexity" evidence="1">
    <location>
        <begin position="40"/>
        <end position="63"/>
    </location>
</feature>
<dbReference type="RefSeq" id="WP_111816373.1">
    <property type="nucleotide sequence ID" value="NZ_CBCRZQ010000008.1"/>
</dbReference>
<sequence>MKNLKTLLAVGFLTLLTACGTTKPTATADTQTTNNRGRSNTEINATTNSTTNSTTGARQTTRQNTATATAAANAEVANKAKMQKMYTDLNMDDDQINRFESEWNSSEITWKRNNRNKTMNTFERTELQDRIFRDLLNDQQFEQYQQWARENAD</sequence>
<feature type="signal peptide" evidence="2">
    <location>
        <begin position="1"/>
        <end position="28"/>
    </location>
</feature>
<comment type="caution">
    <text evidence="3">The sequence shown here is derived from an EMBL/GenBank/DDBJ whole genome shotgun (WGS) entry which is preliminary data.</text>
</comment>
<proteinExistence type="predicted"/>
<keyword evidence="4" id="KW-1185">Reference proteome</keyword>
<feature type="chain" id="PRO_5022728603" description="Lipoprotein" evidence="2">
    <location>
        <begin position="29"/>
        <end position="153"/>
    </location>
</feature>
<organism evidence="3 4">
    <name type="scientific">Aequorivita lipolytica</name>
    <dbReference type="NCBI Taxonomy" id="153267"/>
    <lineage>
        <taxon>Bacteria</taxon>
        <taxon>Pseudomonadati</taxon>
        <taxon>Bacteroidota</taxon>
        <taxon>Flavobacteriia</taxon>
        <taxon>Flavobacteriales</taxon>
        <taxon>Flavobacteriaceae</taxon>
        <taxon>Aequorivita</taxon>
    </lineage>
</organism>
<evidence type="ECO:0000313" key="4">
    <source>
        <dbReference type="Proteomes" id="UP000321945"/>
    </source>
</evidence>
<evidence type="ECO:0000256" key="2">
    <source>
        <dbReference type="SAM" id="SignalP"/>
    </source>
</evidence>
<dbReference type="EMBL" id="VORU01000007">
    <property type="protein sequence ID" value="TXD68976.1"/>
    <property type="molecule type" value="Genomic_DNA"/>
</dbReference>
<evidence type="ECO:0000313" key="3">
    <source>
        <dbReference type="EMBL" id="TXD68976.1"/>
    </source>
</evidence>
<dbReference type="Proteomes" id="UP000321945">
    <property type="component" value="Unassembled WGS sequence"/>
</dbReference>
<evidence type="ECO:0008006" key="5">
    <source>
        <dbReference type="Google" id="ProtNLM"/>
    </source>
</evidence>
<evidence type="ECO:0000256" key="1">
    <source>
        <dbReference type="SAM" id="MobiDB-lite"/>
    </source>
</evidence>
<name>A0A5C6YPM2_9FLAO</name>